<dbReference type="InterPro" id="IPR002751">
    <property type="entry name" value="CbiM/NikMN"/>
</dbReference>
<keyword evidence="4 7" id="KW-0812">Transmembrane</keyword>
<proteinExistence type="predicted"/>
<keyword evidence="3" id="KW-1003">Cell membrane</keyword>
<sequence>MAHIPDGLLSLPVLVGGGVLAAAGIGIGLRHLDEARLARGAILSAVFFSASLVSVPVGPSSVHLLLTVLMGLVLGPAIFPAVFVALVLQVLMFGFGGLSTLGVNTLNIALPGALVGALLRPLVDRSGPRGAGALAGAGAALATAMTAGGVALALALSASAYVPSARVLGLTYLPLMLGEALVTGFAVAFLKRVRPETFRPGLGLA</sequence>
<dbReference type="EMBL" id="CP040819">
    <property type="protein sequence ID" value="QDL93943.1"/>
    <property type="molecule type" value="Genomic_DNA"/>
</dbReference>
<feature type="transmembrane region" description="Helical" evidence="7">
    <location>
        <begin position="131"/>
        <end position="158"/>
    </location>
</feature>
<dbReference type="GO" id="GO:0005886">
    <property type="term" value="C:plasma membrane"/>
    <property type="evidence" value="ECO:0007669"/>
    <property type="project" value="UniProtKB-SubCell"/>
</dbReference>
<comment type="subcellular location">
    <subcellularLocation>
        <location evidence="1">Cell membrane</location>
        <topology evidence="1">Multi-pass membrane protein</topology>
    </subcellularLocation>
</comment>
<dbReference type="PANTHER" id="PTHR34229">
    <property type="entry name" value="METAL TRANSPORT PROTEIN HI_1621-RELATED"/>
    <property type="match status" value="1"/>
</dbReference>
<name>A0A5B8G4Q2_9RHOB</name>
<dbReference type="Gene3D" id="1.10.1760.20">
    <property type="match status" value="1"/>
</dbReference>
<evidence type="ECO:0000313" key="9">
    <source>
        <dbReference type="Proteomes" id="UP000305888"/>
    </source>
</evidence>
<evidence type="ECO:0000256" key="7">
    <source>
        <dbReference type="SAM" id="Phobius"/>
    </source>
</evidence>
<gene>
    <name evidence="8" type="primary">cbiM</name>
    <name evidence="8" type="ORF">FDP22_18890</name>
</gene>
<dbReference type="GO" id="GO:0000041">
    <property type="term" value="P:transition metal ion transport"/>
    <property type="evidence" value="ECO:0007669"/>
    <property type="project" value="InterPro"/>
</dbReference>
<protein>
    <submittedName>
        <fullName evidence="8">Cobalt transporter CbiM</fullName>
    </submittedName>
</protein>
<evidence type="ECO:0000256" key="6">
    <source>
        <dbReference type="ARBA" id="ARBA00023136"/>
    </source>
</evidence>
<keyword evidence="9" id="KW-1185">Reference proteome</keyword>
<evidence type="ECO:0000256" key="3">
    <source>
        <dbReference type="ARBA" id="ARBA00022475"/>
    </source>
</evidence>
<keyword evidence="2" id="KW-0813">Transport</keyword>
<feature type="transmembrane region" description="Helical" evidence="7">
    <location>
        <begin position="64"/>
        <end position="95"/>
    </location>
</feature>
<dbReference type="PANTHER" id="PTHR34229:SF1">
    <property type="entry name" value="METAL TRANSPORT PROTEIN HI_1621-RELATED"/>
    <property type="match status" value="1"/>
</dbReference>
<dbReference type="Proteomes" id="UP000305888">
    <property type="component" value="Plasmid pD4M1A"/>
</dbReference>
<feature type="transmembrane region" description="Helical" evidence="7">
    <location>
        <begin position="37"/>
        <end position="57"/>
    </location>
</feature>
<evidence type="ECO:0000256" key="1">
    <source>
        <dbReference type="ARBA" id="ARBA00004651"/>
    </source>
</evidence>
<organism evidence="8 9">
    <name type="scientific">Paroceanicella profunda</name>
    <dbReference type="NCBI Taxonomy" id="2579971"/>
    <lineage>
        <taxon>Bacteria</taxon>
        <taxon>Pseudomonadati</taxon>
        <taxon>Pseudomonadota</taxon>
        <taxon>Alphaproteobacteria</taxon>
        <taxon>Rhodobacterales</taxon>
        <taxon>Paracoccaceae</taxon>
        <taxon>Paroceanicella</taxon>
    </lineage>
</organism>
<feature type="transmembrane region" description="Helical" evidence="7">
    <location>
        <begin position="170"/>
        <end position="190"/>
    </location>
</feature>
<geneLocation type="plasmid" evidence="9">
    <name>pd4m1a</name>
</geneLocation>
<dbReference type="NCBIfam" id="NF004905">
    <property type="entry name" value="PRK06265.1-5"/>
    <property type="match status" value="1"/>
</dbReference>
<evidence type="ECO:0000256" key="4">
    <source>
        <dbReference type="ARBA" id="ARBA00022692"/>
    </source>
</evidence>
<keyword evidence="6 7" id="KW-0472">Membrane</keyword>
<dbReference type="KEGG" id="ppru:FDP22_18890"/>
<keyword evidence="5 7" id="KW-1133">Transmembrane helix</keyword>
<dbReference type="RefSeq" id="WP_138573699.1">
    <property type="nucleotide sequence ID" value="NZ_CP040819.1"/>
</dbReference>
<evidence type="ECO:0000256" key="2">
    <source>
        <dbReference type="ARBA" id="ARBA00022448"/>
    </source>
</evidence>
<feature type="transmembrane region" description="Helical" evidence="7">
    <location>
        <begin position="101"/>
        <end position="119"/>
    </location>
</feature>
<dbReference type="Pfam" id="PF01891">
    <property type="entry name" value="CbiM"/>
    <property type="match status" value="1"/>
</dbReference>
<keyword evidence="8" id="KW-0614">Plasmid</keyword>
<dbReference type="NCBIfam" id="NF004903">
    <property type="entry name" value="PRK06265.1-3"/>
    <property type="match status" value="1"/>
</dbReference>
<dbReference type="AlphaFoldDB" id="A0A5B8G4Q2"/>
<accession>A0A5B8G4Q2</accession>
<dbReference type="OrthoDB" id="9792317at2"/>
<evidence type="ECO:0000313" key="8">
    <source>
        <dbReference type="EMBL" id="QDL93943.1"/>
    </source>
</evidence>
<reference evidence="8 9" key="1">
    <citation type="submission" date="2019-06" db="EMBL/GenBank/DDBJ databases">
        <title>Genome sequence of Rhodobacteraceae bacterium D4M1.</title>
        <authorList>
            <person name="Cao J."/>
        </authorList>
    </citation>
    <scope>NUCLEOTIDE SEQUENCE [LARGE SCALE GENOMIC DNA]</scope>
    <source>
        <strain evidence="8 9">D4M1</strain>
        <plasmid evidence="9">pd4m1a</plasmid>
    </source>
</reference>
<evidence type="ECO:0000256" key="5">
    <source>
        <dbReference type="ARBA" id="ARBA00022989"/>
    </source>
</evidence>